<accession>A0A182VY35</accession>
<evidence type="ECO:0000256" key="1">
    <source>
        <dbReference type="SAM" id="SignalP"/>
    </source>
</evidence>
<reference evidence="2" key="2">
    <citation type="submission" date="2020-05" db="UniProtKB">
        <authorList>
            <consortium name="EnsemblMetazoa"/>
        </authorList>
    </citation>
    <scope>IDENTIFICATION</scope>
    <source>
        <strain evidence="2">MINIMUS1</strain>
    </source>
</reference>
<reference evidence="3" key="1">
    <citation type="submission" date="2013-03" db="EMBL/GenBank/DDBJ databases">
        <title>The Genome Sequence of Anopheles minimus MINIMUS1.</title>
        <authorList>
            <consortium name="The Broad Institute Genomics Platform"/>
            <person name="Neafsey D.E."/>
            <person name="Walton C."/>
            <person name="Walker B."/>
            <person name="Young S.K."/>
            <person name="Zeng Q."/>
            <person name="Gargeya S."/>
            <person name="Fitzgerald M."/>
            <person name="Haas B."/>
            <person name="Abouelleil A."/>
            <person name="Allen A.W."/>
            <person name="Alvarado L."/>
            <person name="Arachchi H.M."/>
            <person name="Berlin A.M."/>
            <person name="Chapman S.B."/>
            <person name="Gainer-Dewar J."/>
            <person name="Goldberg J."/>
            <person name="Griggs A."/>
            <person name="Gujja S."/>
            <person name="Hansen M."/>
            <person name="Howarth C."/>
            <person name="Imamovic A."/>
            <person name="Ireland A."/>
            <person name="Larimer J."/>
            <person name="McCowan C."/>
            <person name="Murphy C."/>
            <person name="Pearson M."/>
            <person name="Poon T.W."/>
            <person name="Priest M."/>
            <person name="Roberts A."/>
            <person name="Saif S."/>
            <person name="Shea T."/>
            <person name="Sisk P."/>
            <person name="Sykes S."/>
            <person name="Wortman J."/>
            <person name="Nusbaum C."/>
            <person name="Birren B."/>
        </authorList>
    </citation>
    <scope>NUCLEOTIDE SEQUENCE [LARGE SCALE GENOMIC DNA]</scope>
    <source>
        <strain evidence="3">MINIMUS1</strain>
    </source>
</reference>
<sequence>MPLSMCNTVLCMVLVIFTVAANVIPNGDPSVISPAPNAVENNIANNNVRKNESDIMQFQNRTESELGSNCQFDETEGICTEMGYCPDYNVNPSSKNVKAENDPCLNILQTVVVCCSDPVYVRPTERLDVSESVTELVAVEEP</sequence>
<dbReference type="VEuPathDB" id="VectorBase:AMIN002984"/>
<dbReference type="EnsemblMetazoa" id="AMIN002984-RA">
    <property type="protein sequence ID" value="AMIN002984-PA"/>
    <property type="gene ID" value="AMIN002984"/>
</dbReference>
<evidence type="ECO:0008006" key="4">
    <source>
        <dbReference type="Google" id="ProtNLM"/>
    </source>
</evidence>
<proteinExistence type="predicted"/>
<feature type="chain" id="PRO_5008140420" description="Clip domain-containing protein" evidence="1">
    <location>
        <begin position="22"/>
        <end position="142"/>
    </location>
</feature>
<keyword evidence="3" id="KW-1185">Reference proteome</keyword>
<name>A0A182VY35_9DIPT</name>
<feature type="signal peptide" evidence="1">
    <location>
        <begin position="1"/>
        <end position="21"/>
    </location>
</feature>
<protein>
    <recommendedName>
        <fullName evidence="4">Clip domain-containing protein</fullName>
    </recommendedName>
</protein>
<evidence type="ECO:0000313" key="3">
    <source>
        <dbReference type="Proteomes" id="UP000075920"/>
    </source>
</evidence>
<organism evidence="2 3">
    <name type="scientific">Anopheles minimus</name>
    <dbReference type="NCBI Taxonomy" id="112268"/>
    <lineage>
        <taxon>Eukaryota</taxon>
        <taxon>Metazoa</taxon>
        <taxon>Ecdysozoa</taxon>
        <taxon>Arthropoda</taxon>
        <taxon>Hexapoda</taxon>
        <taxon>Insecta</taxon>
        <taxon>Pterygota</taxon>
        <taxon>Neoptera</taxon>
        <taxon>Endopterygota</taxon>
        <taxon>Diptera</taxon>
        <taxon>Nematocera</taxon>
        <taxon>Culicoidea</taxon>
        <taxon>Culicidae</taxon>
        <taxon>Anophelinae</taxon>
        <taxon>Anopheles</taxon>
    </lineage>
</organism>
<dbReference type="Proteomes" id="UP000075920">
    <property type="component" value="Unassembled WGS sequence"/>
</dbReference>
<dbReference type="AlphaFoldDB" id="A0A182VY35"/>
<evidence type="ECO:0000313" key="2">
    <source>
        <dbReference type="EnsemblMetazoa" id="AMIN002984-PA"/>
    </source>
</evidence>
<keyword evidence="1" id="KW-0732">Signal</keyword>